<accession>A0A977KZB0</accession>
<feature type="transmembrane region" description="Helical" evidence="1">
    <location>
        <begin position="202"/>
        <end position="222"/>
    </location>
</feature>
<dbReference type="Proteomes" id="UP001065613">
    <property type="component" value="Chromosome"/>
</dbReference>
<proteinExistence type="predicted"/>
<feature type="transmembrane region" description="Helical" evidence="1">
    <location>
        <begin position="79"/>
        <end position="100"/>
    </location>
</feature>
<keyword evidence="1" id="KW-1133">Transmembrane helix</keyword>
<keyword evidence="1" id="KW-0472">Membrane</keyword>
<dbReference type="Pfam" id="PF09925">
    <property type="entry name" value="DUF2157"/>
    <property type="match status" value="1"/>
</dbReference>
<sequence>MNLEEEDFREAVEQGLISPEQATKLWQFFITQAQTAQDHSNPNKLRFDFANVAYYFGALIVIVAMAFFVTLAWESLGGFGIFAIAVIYALGFLWAGKYLYFEQNLKIPGGLLVTVAVWMTPLAIYGLQRWTGFWGQGDPGHYQDFHSWIKGSWFLMEVGTILASLLALRWIKFPFLTFPLAFCLWYLSMDIVPLLYGKNVDFHTQAVVSLWYGIICLAIAYVVDLRCRRSEGDFAFWLYLFGLITFWFSLPFSGQDSEWSRFIYGLINLGLMALSLLLKRRLFMIFGSLGIFGYISYLAFRVFENSLLFPLALSALGIAIIYLGVVYQRHYRQLEHYFDSILPLAWRSLLPKER</sequence>
<dbReference type="AlphaFoldDB" id="A0A977KZB0"/>
<feature type="transmembrane region" description="Helical" evidence="1">
    <location>
        <begin position="259"/>
        <end position="277"/>
    </location>
</feature>
<feature type="domain" description="DUF2157" evidence="2">
    <location>
        <begin position="12"/>
        <end position="117"/>
    </location>
</feature>
<evidence type="ECO:0000256" key="1">
    <source>
        <dbReference type="SAM" id="Phobius"/>
    </source>
</evidence>
<dbReference type="InterPro" id="IPR018677">
    <property type="entry name" value="DUF2157"/>
</dbReference>
<feature type="transmembrane region" description="Helical" evidence="1">
    <location>
        <begin position="147"/>
        <end position="168"/>
    </location>
</feature>
<keyword evidence="1" id="KW-0812">Transmembrane</keyword>
<feature type="transmembrane region" description="Helical" evidence="1">
    <location>
        <begin position="107"/>
        <end position="127"/>
    </location>
</feature>
<feature type="transmembrane region" description="Helical" evidence="1">
    <location>
        <begin position="52"/>
        <end position="73"/>
    </location>
</feature>
<protein>
    <submittedName>
        <fullName evidence="3">DUF2157 domain-containing protein</fullName>
    </submittedName>
</protein>
<dbReference type="EMBL" id="CP073041">
    <property type="protein sequence ID" value="UXE62602.1"/>
    <property type="molecule type" value="Genomic_DNA"/>
</dbReference>
<dbReference type="KEGG" id="wna:KA717_07560"/>
<gene>
    <name evidence="3" type="ORF">KA717_07560</name>
</gene>
<reference evidence="3" key="1">
    <citation type="submission" date="2021-04" db="EMBL/GenBank/DDBJ databases">
        <title>Genome sequence of Woronichinia naegeliana from Washington state freshwater lake bloom.</title>
        <authorList>
            <person name="Dreher T.W."/>
        </authorList>
    </citation>
    <scope>NUCLEOTIDE SEQUENCE</scope>
    <source>
        <strain evidence="3">WA131</strain>
    </source>
</reference>
<name>A0A977KZB0_9CYAN</name>
<evidence type="ECO:0000259" key="2">
    <source>
        <dbReference type="Pfam" id="PF09925"/>
    </source>
</evidence>
<feature type="transmembrane region" description="Helical" evidence="1">
    <location>
        <begin position="175"/>
        <end position="196"/>
    </location>
</feature>
<feature type="transmembrane region" description="Helical" evidence="1">
    <location>
        <begin position="282"/>
        <end position="300"/>
    </location>
</feature>
<feature type="transmembrane region" description="Helical" evidence="1">
    <location>
        <begin position="306"/>
        <end position="327"/>
    </location>
</feature>
<organism evidence="3">
    <name type="scientific">Woronichinia naegeliana WA131</name>
    <dbReference type="NCBI Taxonomy" id="2824559"/>
    <lineage>
        <taxon>Bacteria</taxon>
        <taxon>Bacillati</taxon>
        <taxon>Cyanobacteriota</taxon>
        <taxon>Cyanophyceae</taxon>
        <taxon>Synechococcales</taxon>
        <taxon>Coelosphaeriaceae</taxon>
        <taxon>Woronichinia</taxon>
    </lineage>
</organism>
<feature type="transmembrane region" description="Helical" evidence="1">
    <location>
        <begin position="234"/>
        <end position="253"/>
    </location>
</feature>
<evidence type="ECO:0000313" key="3">
    <source>
        <dbReference type="EMBL" id="UXE62602.1"/>
    </source>
</evidence>